<dbReference type="Proteomes" id="UP001249020">
    <property type="component" value="Unassembled WGS sequence"/>
</dbReference>
<dbReference type="InterPro" id="IPR001789">
    <property type="entry name" value="Sig_transdc_resp-reg_receiver"/>
</dbReference>
<name>A0AAW8R6F0_9ALTE</name>
<proteinExistence type="predicted"/>
<dbReference type="EMBL" id="JAVRIE010000006">
    <property type="protein sequence ID" value="MDT0583613.1"/>
    <property type="molecule type" value="Genomic_DNA"/>
</dbReference>
<evidence type="ECO:0000313" key="4">
    <source>
        <dbReference type="EMBL" id="MDT0583613.1"/>
    </source>
</evidence>
<evidence type="ECO:0000256" key="1">
    <source>
        <dbReference type="ARBA" id="ARBA00022801"/>
    </source>
</evidence>
<dbReference type="Pfam" id="PF13581">
    <property type="entry name" value="HATPase_c_2"/>
    <property type="match status" value="1"/>
</dbReference>
<keyword evidence="5" id="KW-1185">Reference proteome</keyword>
<evidence type="ECO:0000313" key="5">
    <source>
        <dbReference type="Proteomes" id="UP001249020"/>
    </source>
</evidence>
<feature type="domain" description="Response regulatory" evidence="3">
    <location>
        <begin position="2"/>
        <end position="116"/>
    </location>
</feature>
<reference evidence="4 5" key="1">
    <citation type="submission" date="2023-09" db="EMBL/GenBank/DDBJ databases">
        <authorList>
            <person name="Rey-Velasco X."/>
        </authorList>
    </citation>
    <scope>NUCLEOTIDE SEQUENCE [LARGE SCALE GENOMIC DNA]</scope>
    <source>
        <strain evidence="4 5">W409</strain>
    </source>
</reference>
<dbReference type="PANTHER" id="PTHR43156">
    <property type="entry name" value="STAGE II SPORULATION PROTEIN E-RELATED"/>
    <property type="match status" value="1"/>
</dbReference>
<dbReference type="SMART" id="SM00331">
    <property type="entry name" value="PP2C_SIG"/>
    <property type="match status" value="1"/>
</dbReference>
<dbReference type="InterPro" id="IPR036890">
    <property type="entry name" value="HATPase_C_sf"/>
</dbReference>
<comment type="caution">
    <text evidence="4">The sequence shown here is derived from an EMBL/GenBank/DDBJ whole genome shotgun (WGS) entry which is preliminary data.</text>
</comment>
<dbReference type="PANTHER" id="PTHR43156:SF2">
    <property type="entry name" value="STAGE II SPORULATION PROTEIN E"/>
    <property type="match status" value="1"/>
</dbReference>
<keyword evidence="1" id="KW-0378">Hydrolase</keyword>
<feature type="modified residue" description="4-aspartylphosphate" evidence="2">
    <location>
        <position position="51"/>
    </location>
</feature>
<dbReference type="RefSeq" id="WP_311362388.1">
    <property type="nucleotide sequence ID" value="NZ_JAVRIE010000006.1"/>
</dbReference>
<evidence type="ECO:0000259" key="3">
    <source>
        <dbReference type="PROSITE" id="PS50110"/>
    </source>
</evidence>
<dbReference type="InterPro" id="IPR011006">
    <property type="entry name" value="CheY-like_superfamily"/>
</dbReference>
<dbReference type="GO" id="GO:0000160">
    <property type="term" value="P:phosphorelay signal transduction system"/>
    <property type="evidence" value="ECO:0007669"/>
    <property type="project" value="InterPro"/>
</dbReference>
<dbReference type="InterPro" id="IPR003594">
    <property type="entry name" value="HATPase_dom"/>
</dbReference>
<dbReference type="GO" id="GO:0016791">
    <property type="term" value="F:phosphatase activity"/>
    <property type="evidence" value="ECO:0007669"/>
    <property type="project" value="TreeGrafter"/>
</dbReference>
<dbReference type="AlphaFoldDB" id="A0AAW8R6F0"/>
<accession>A0AAW8R6F0</accession>
<dbReference type="Gene3D" id="3.30.565.10">
    <property type="entry name" value="Histidine kinase-like ATPase, C-terminal domain"/>
    <property type="match status" value="1"/>
</dbReference>
<dbReference type="Gene3D" id="3.40.50.2300">
    <property type="match status" value="1"/>
</dbReference>
<evidence type="ECO:0000256" key="2">
    <source>
        <dbReference type="PROSITE-ProRule" id="PRU00169"/>
    </source>
</evidence>
<dbReference type="InterPro" id="IPR052016">
    <property type="entry name" value="Bact_Sigma-Reg"/>
</dbReference>
<keyword evidence="2" id="KW-0597">Phosphoprotein</keyword>
<dbReference type="CDD" id="cd16936">
    <property type="entry name" value="HATPase_RsbW-like"/>
    <property type="match status" value="1"/>
</dbReference>
<gene>
    <name evidence="4" type="ORF">RM544_13780</name>
</gene>
<sequence>MRILIIEDDPLFAEILQVFLEEKGCKTIVADHLQAGKDQLLISAFDFILLDNHLPDGDGINFVPFIKELPYKLPVMIITAEDNQIVMSEAFDKGADDFLIKPISVDLLWHKINRCRGLYDKEEEVIQKTARLEKLLNQQEQEESLARYVYEHVAASLVSESECIDTYIQSSSSFNGDVFICDTAPNGNRFVILADATGHGLAAAISILPLVATIRAMIRKGLSLAHIVHEANKKLAVELPDDKFVALIGVEINFHRQHLQLFNGGMPDVLALKTNKELEFYPSTSMALGILDPEDFDPAIVTIHTGAIRNLFFFSDGLIEQPNPLGDLFGMDRLIDILTRYDSKEPLVSRVVNEFTVFNDLGELVDDLSMCDLQVEALMDKHLYDDKKKMVAATAGKITASIEIEGGLIASADIVGCLDSLMRNVDMVGDLRQKAFTVFAELISNGLDHGILDLDSKLKNDFAGFAEYIEMKEERLANIDEKEKLSMKLAFTPDTGEIEFDITDSGNGFDMNKDKDVDEDALSGRGLELINKLCTNVEVIAPGNKTKVNLKRDY</sequence>
<dbReference type="CDD" id="cd00156">
    <property type="entry name" value="REC"/>
    <property type="match status" value="1"/>
</dbReference>
<dbReference type="PROSITE" id="PS50110">
    <property type="entry name" value="RESPONSE_REGULATORY"/>
    <property type="match status" value="1"/>
</dbReference>
<dbReference type="Pfam" id="PF00072">
    <property type="entry name" value="Response_reg"/>
    <property type="match status" value="1"/>
</dbReference>
<dbReference type="SUPFAM" id="SSF52172">
    <property type="entry name" value="CheY-like"/>
    <property type="match status" value="1"/>
</dbReference>
<dbReference type="SMART" id="SM00448">
    <property type="entry name" value="REC"/>
    <property type="match status" value="1"/>
</dbReference>
<dbReference type="Pfam" id="PF07228">
    <property type="entry name" value="SpoIIE"/>
    <property type="match status" value="1"/>
</dbReference>
<dbReference type="InterPro" id="IPR001932">
    <property type="entry name" value="PPM-type_phosphatase-like_dom"/>
</dbReference>
<dbReference type="Gene3D" id="3.60.40.10">
    <property type="entry name" value="PPM-type phosphatase domain"/>
    <property type="match status" value="1"/>
</dbReference>
<organism evidence="4 5">
    <name type="scientific">Brumicola blandensis</name>
    <dbReference type="NCBI Taxonomy" id="3075611"/>
    <lineage>
        <taxon>Bacteria</taxon>
        <taxon>Pseudomonadati</taxon>
        <taxon>Pseudomonadota</taxon>
        <taxon>Gammaproteobacteria</taxon>
        <taxon>Alteromonadales</taxon>
        <taxon>Alteromonadaceae</taxon>
        <taxon>Brumicola</taxon>
    </lineage>
</organism>
<dbReference type="InterPro" id="IPR036457">
    <property type="entry name" value="PPM-type-like_dom_sf"/>
</dbReference>
<protein>
    <submittedName>
        <fullName evidence="4">Fused response regulator/phosphatase</fullName>
    </submittedName>
</protein>